<gene>
    <name evidence="8" type="ORF">H0921_14000</name>
</gene>
<feature type="compositionally biased region" description="Polar residues" evidence="6">
    <location>
        <begin position="1"/>
        <end position="17"/>
    </location>
</feature>
<feature type="region of interest" description="Disordered" evidence="6">
    <location>
        <begin position="1"/>
        <end position="29"/>
    </location>
</feature>
<comment type="caution">
    <text evidence="8">The sequence shown here is derived from an EMBL/GenBank/DDBJ whole genome shotgun (WGS) entry which is preliminary data.</text>
</comment>
<feature type="transmembrane region" description="Helical" evidence="7">
    <location>
        <begin position="123"/>
        <end position="153"/>
    </location>
</feature>
<evidence type="ECO:0000256" key="4">
    <source>
        <dbReference type="ARBA" id="ARBA00022989"/>
    </source>
</evidence>
<dbReference type="PANTHER" id="PTHR30238">
    <property type="entry name" value="MEMBRANE BOUND PREDICTED REDOX MODULATOR"/>
    <property type="match status" value="1"/>
</dbReference>
<comment type="similarity">
    <text evidence="2">Belongs to the TerC family.</text>
</comment>
<feature type="transmembrane region" description="Helical" evidence="7">
    <location>
        <begin position="254"/>
        <end position="277"/>
    </location>
</feature>
<sequence length="383" mass="41814">MAASGTHTPVAESSASESPGFRIRASRKAAPTPQEATLLLPAIRLQSDIGILELRSDQILRLTFAREDTDSPALDVVQLRDKSILRGQILVREFPVLTATGQESWPRTELAEIRFLDIGPSSWTALLIGLVTLTLMEIVLGIDNIIFLTIVVGKLPPAQQSLARRFGLAAALGMRLLLLLFLSFLIGLTAPLFTLPPLPFLHDWEARVISWRDLILLGGGLFLIGKSVREMHEKLEQARPESRSATPTRRPTHFLSAVITIALIDIVFSLDSVITAIGMVEEVWIMVTAMVLAMLVMLVFARPIGTFVDRHPTIKVLALSFLILIGVLLAAEGLGQHLDKGYIYFAMAFAVAVEMINLKLRKGAAPLLPDSHTSGPLAAEPHP</sequence>
<feature type="transmembrane region" description="Helical" evidence="7">
    <location>
        <begin position="283"/>
        <end position="304"/>
    </location>
</feature>
<evidence type="ECO:0000256" key="2">
    <source>
        <dbReference type="ARBA" id="ARBA00007511"/>
    </source>
</evidence>
<evidence type="ECO:0000313" key="8">
    <source>
        <dbReference type="EMBL" id="MBA2227271.1"/>
    </source>
</evidence>
<proteinExistence type="inferred from homology"/>
<accession>A0A7V9ACG9</accession>
<evidence type="ECO:0000256" key="1">
    <source>
        <dbReference type="ARBA" id="ARBA00004141"/>
    </source>
</evidence>
<evidence type="ECO:0000256" key="7">
    <source>
        <dbReference type="SAM" id="Phobius"/>
    </source>
</evidence>
<evidence type="ECO:0000313" key="9">
    <source>
        <dbReference type="Proteomes" id="UP000542342"/>
    </source>
</evidence>
<reference evidence="8 9" key="1">
    <citation type="submission" date="2020-07" db="EMBL/GenBank/DDBJ databases">
        <title>Thermogemmata thermophila gen. nov., sp. nov., a novel moderate thermophilic planctomycete from a Kamchatka hot spring.</title>
        <authorList>
            <person name="Elcheninov A.G."/>
            <person name="Podosokorskaya O.A."/>
            <person name="Kovaleva O.L."/>
            <person name="Novikov A."/>
            <person name="Bonch-Osmolovskaya E.A."/>
            <person name="Toshchakov S.V."/>
            <person name="Kublanov I.V."/>
        </authorList>
    </citation>
    <scope>NUCLEOTIDE SEQUENCE [LARGE SCALE GENOMIC DNA]</scope>
    <source>
        <strain evidence="8 9">2918</strain>
    </source>
</reference>
<keyword evidence="4 7" id="KW-1133">Transmembrane helix</keyword>
<keyword evidence="3 7" id="KW-0812">Transmembrane</keyword>
<dbReference type="Proteomes" id="UP000542342">
    <property type="component" value="Unassembled WGS sequence"/>
</dbReference>
<dbReference type="EMBL" id="JACEFB010000012">
    <property type="protein sequence ID" value="MBA2227271.1"/>
    <property type="molecule type" value="Genomic_DNA"/>
</dbReference>
<dbReference type="PANTHER" id="PTHR30238:SF4">
    <property type="entry name" value="SLL1022 PROTEIN"/>
    <property type="match status" value="1"/>
</dbReference>
<feature type="transmembrane region" description="Helical" evidence="7">
    <location>
        <begin position="208"/>
        <end position="225"/>
    </location>
</feature>
<organism evidence="8 9">
    <name type="scientific">Thermogemmata fonticola</name>
    <dbReference type="NCBI Taxonomy" id="2755323"/>
    <lineage>
        <taxon>Bacteria</taxon>
        <taxon>Pseudomonadati</taxon>
        <taxon>Planctomycetota</taxon>
        <taxon>Planctomycetia</taxon>
        <taxon>Gemmatales</taxon>
        <taxon>Gemmataceae</taxon>
        <taxon>Thermogemmata</taxon>
    </lineage>
</organism>
<dbReference type="Pfam" id="PF03741">
    <property type="entry name" value="TerC"/>
    <property type="match status" value="1"/>
</dbReference>
<feature type="transmembrane region" description="Helical" evidence="7">
    <location>
        <begin position="316"/>
        <end position="335"/>
    </location>
</feature>
<keyword evidence="9" id="KW-1185">Reference proteome</keyword>
<comment type="subcellular location">
    <subcellularLocation>
        <location evidence="1">Membrane</location>
        <topology evidence="1">Multi-pass membrane protein</topology>
    </subcellularLocation>
</comment>
<protein>
    <submittedName>
        <fullName evidence="8">TerC family protein</fullName>
    </submittedName>
</protein>
<evidence type="ECO:0000256" key="5">
    <source>
        <dbReference type="ARBA" id="ARBA00023136"/>
    </source>
</evidence>
<dbReference type="AlphaFoldDB" id="A0A7V9ACG9"/>
<name>A0A7V9ACG9_9BACT</name>
<feature type="transmembrane region" description="Helical" evidence="7">
    <location>
        <begin position="165"/>
        <end position="188"/>
    </location>
</feature>
<evidence type="ECO:0000256" key="3">
    <source>
        <dbReference type="ARBA" id="ARBA00022692"/>
    </source>
</evidence>
<dbReference type="InterPro" id="IPR005496">
    <property type="entry name" value="Integral_membrane_TerC"/>
</dbReference>
<feature type="transmembrane region" description="Helical" evidence="7">
    <location>
        <begin position="341"/>
        <end position="358"/>
    </location>
</feature>
<dbReference type="GO" id="GO:0016020">
    <property type="term" value="C:membrane"/>
    <property type="evidence" value="ECO:0007669"/>
    <property type="project" value="UniProtKB-SubCell"/>
</dbReference>
<evidence type="ECO:0000256" key="6">
    <source>
        <dbReference type="SAM" id="MobiDB-lite"/>
    </source>
</evidence>
<keyword evidence="5 7" id="KW-0472">Membrane</keyword>